<dbReference type="InterPro" id="IPR036736">
    <property type="entry name" value="ACP-like_sf"/>
</dbReference>
<proteinExistence type="predicted"/>
<dbReference type="GO" id="GO:0044550">
    <property type="term" value="P:secondary metabolite biosynthetic process"/>
    <property type="evidence" value="ECO:0007669"/>
    <property type="project" value="TreeGrafter"/>
</dbReference>
<dbReference type="PANTHER" id="PTHR45527">
    <property type="entry name" value="NONRIBOSOMAL PEPTIDE SYNTHETASE"/>
    <property type="match status" value="1"/>
</dbReference>
<dbReference type="Gene3D" id="3.30.300.30">
    <property type="match status" value="1"/>
</dbReference>
<name>A0A227NDN3_9FLAO</name>
<dbReference type="Pfam" id="PF00550">
    <property type="entry name" value="PP-binding"/>
    <property type="match status" value="1"/>
</dbReference>
<evidence type="ECO:0000256" key="1">
    <source>
        <dbReference type="ARBA" id="ARBA00001957"/>
    </source>
</evidence>
<feature type="domain" description="Carrier" evidence="4">
    <location>
        <begin position="39"/>
        <end position="114"/>
    </location>
</feature>
<dbReference type="InterPro" id="IPR006162">
    <property type="entry name" value="Ppantetheine_attach_site"/>
</dbReference>
<comment type="cofactor">
    <cofactor evidence="1">
        <name>pantetheine 4'-phosphate</name>
        <dbReference type="ChEBI" id="CHEBI:47942"/>
    </cofactor>
</comment>
<dbReference type="InterPro" id="IPR009081">
    <property type="entry name" value="PP-bd_ACP"/>
</dbReference>
<protein>
    <recommendedName>
        <fullName evidence="4">Carrier domain-containing protein</fullName>
    </recommendedName>
</protein>
<gene>
    <name evidence="5" type="ORF">B0A64_24815</name>
</gene>
<dbReference type="EMBL" id="MUGS01000135">
    <property type="protein sequence ID" value="OXE94978.1"/>
    <property type="molecule type" value="Genomic_DNA"/>
</dbReference>
<reference evidence="5 6" key="1">
    <citation type="submission" date="2016-11" db="EMBL/GenBank/DDBJ databases">
        <title>Whole genomes of Flavobacteriaceae.</title>
        <authorList>
            <person name="Stine C."/>
            <person name="Li C."/>
            <person name="Tadesse D."/>
        </authorList>
    </citation>
    <scope>NUCLEOTIDE SEQUENCE [LARGE SCALE GENOMIC DNA]</scope>
    <source>
        <strain evidence="5 6">DSM 24704</strain>
    </source>
</reference>
<sequence length="125" mass="14001">MVPGALVVMDSFPLTINGKLDKRSLPDPDFSGSMEAYMAPRTELEIAVCNIWKEVLGLDRVGITDNFFRIGGNSILAIQVSHRMSKALDCYIKVSDIFQFSTITKLHNSKKSYLINNIVYEQGEI</sequence>
<keyword evidence="2" id="KW-0596">Phosphopantetheine</keyword>
<dbReference type="Proteomes" id="UP000214684">
    <property type="component" value="Unassembled WGS sequence"/>
</dbReference>
<dbReference type="FunFam" id="1.10.1200.10:FF:000005">
    <property type="entry name" value="Nonribosomal peptide synthetase 1"/>
    <property type="match status" value="1"/>
</dbReference>
<evidence type="ECO:0000256" key="3">
    <source>
        <dbReference type="ARBA" id="ARBA00022553"/>
    </source>
</evidence>
<organism evidence="5 6">
    <name type="scientific">Flavobacterium araucananum</name>
    <dbReference type="NCBI Taxonomy" id="946678"/>
    <lineage>
        <taxon>Bacteria</taxon>
        <taxon>Pseudomonadati</taxon>
        <taxon>Bacteroidota</taxon>
        <taxon>Flavobacteriia</taxon>
        <taxon>Flavobacteriales</taxon>
        <taxon>Flavobacteriaceae</taxon>
        <taxon>Flavobacterium</taxon>
    </lineage>
</organism>
<comment type="caution">
    <text evidence="5">The sequence shown here is derived from an EMBL/GenBank/DDBJ whole genome shotgun (WGS) entry which is preliminary data.</text>
</comment>
<dbReference type="GO" id="GO:0031177">
    <property type="term" value="F:phosphopantetheine binding"/>
    <property type="evidence" value="ECO:0007669"/>
    <property type="project" value="TreeGrafter"/>
</dbReference>
<dbReference type="SUPFAM" id="SSF47336">
    <property type="entry name" value="ACP-like"/>
    <property type="match status" value="1"/>
</dbReference>
<evidence type="ECO:0000313" key="6">
    <source>
        <dbReference type="Proteomes" id="UP000214684"/>
    </source>
</evidence>
<evidence type="ECO:0000256" key="2">
    <source>
        <dbReference type="ARBA" id="ARBA00022450"/>
    </source>
</evidence>
<dbReference type="InterPro" id="IPR045851">
    <property type="entry name" value="AMP-bd_C_sf"/>
</dbReference>
<keyword evidence="3" id="KW-0597">Phosphoprotein</keyword>
<dbReference type="AlphaFoldDB" id="A0A227NDN3"/>
<accession>A0A227NDN3</accession>
<dbReference type="PROSITE" id="PS00012">
    <property type="entry name" value="PHOSPHOPANTETHEINE"/>
    <property type="match status" value="1"/>
</dbReference>
<dbReference type="PANTHER" id="PTHR45527:SF1">
    <property type="entry name" value="FATTY ACID SYNTHASE"/>
    <property type="match status" value="1"/>
</dbReference>
<dbReference type="GO" id="GO:0043041">
    <property type="term" value="P:amino acid activation for nonribosomal peptide biosynthetic process"/>
    <property type="evidence" value="ECO:0007669"/>
    <property type="project" value="TreeGrafter"/>
</dbReference>
<evidence type="ECO:0000259" key="4">
    <source>
        <dbReference type="PROSITE" id="PS50075"/>
    </source>
</evidence>
<evidence type="ECO:0000313" key="5">
    <source>
        <dbReference type="EMBL" id="OXE94978.1"/>
    </source>
</evidence>
<dbReference type="GO" id="GO:0005737">
    <property type="term" value="C:cytoplasm"/>
    <property type="evidence" value="ECO:0007669"/>
    <property type="project" value="TreeGrafter"/>
</dbReference>
<dbReference type="SUPFAM" id="SSF56801">
    <property type="entry name" value="Acetyl-CoA synthetase-like"/>
    <property type="match status" value="1"/>
</dbReference>
<dbReference type="Gene3D" id="1.10.1200.10">
    <property type="entry name" value="ACP-like"/>
    <property type="match status" value="1"/>
</dbReference>
<dbReference type="PROSITE" id="PS50075">
    <property type="entry name" value="CARRIER"/>
    <property type="match status" value="1"/>
</dbReference>
<keyword evidence="6" id="KW-1185">Reference proteome</keyword>